<proteinExistence type="predicted"/>
<name>A0A914XPM1_9BILA</name>
<evidence type="ECO:0000259" key="3">
    <source>
        <dbReference type="Pfam" id="PF23360"/>
    </source>
</evidence>
<dbReference type="GO" id="GO:0016020">
    <property type="term" value="C:membrane"/>
    <property type="evidence" value="ECO:0007669"/>
    <property type="project" value="TreeGrafter"/>
</dbReference>
<dbReference type="InterPro" id="IPR036322">
    <property type="entry name" value="WD40_repeat_dom_sf"/>
</dbReference>
<sequence>MPLEIPLSRVDYAQVGTTSKGCLRLLTATGEKEKGIDRVVVGSHSGVVLCLGRKKSDTHVVFKTLPGPKIECVQLGGALGTSQDKIFVAAGNTIKGFSKKGKQFFAFETNMTEPVCSMYIYGVDMFLCGRNTFNHYHDCADTNYYLCGDKINDVLCLPIMEGSWVGRGLTPVIACDDRTIKVLDGSLLSYQVELGGIPNILHLFLNNGGHQGQLVLYGTKDGRIGLVDLPVKNGMVRWETITQSSSAVTTMHCYPLTRQGGLDLVIGKDDGLIEIYNIDDQDRVTLRQTYQCDESITGLQCGRVSAGSFDEIIVCTYTGWLFGLTTEPVQKQIAQDQQFSLHPDMEVKVQQLKLELDDLQNRVAEEREKYHEMTLKDNSDGLSAVPLFAINDRFVLTKEEAAYTLSIELIVPIDYILLQCDVPVDLLDVDKNSAVVSLTQCEPNSGNALLATYRCQANTTRLEMKIRSIEGQYGTLQAYVSPKTHPKICQVRFYPVDESVSLLSAALRAMRCSFVGLSVFVSFVLYTSVALANPAFFSSQTLRHLNVGSDNYPKSNDQQPLLWKRSEGIDCESGLRFSEHQWRQCMLYLNNVRISMVGRIPDELRANTCVSWLCANSSE</sequence>
<keyword evidence="2" id="KW-1133">Transmembrane helix</keyword>
<keyword evidence="5" id="KW-1185">Reference proteome</keyword>
<dbReference type="PANTHER" id="PTHR16074">
    <property type="entry name" value="BARDET-BIEDL SYNDROME 7 PROTEIN"/>
    <property type="match status" value="1"/>
</dbReference>
<keyword evidence="2" id="KW-0472">Membrane</keyword>
<evidence type="ECO:0000259" key="4">
    <source>
        <dbReference type="Pfam" id="PF23743"/>
    </source>
</evidence>
<dbReference type="GO" id="GO:0008104">
    <property type="term" value="P:intracellular protein localization"/>
    <property type="evidence" value="ECO:0007669"/>
    <property type="project" value="TreeGrafter"/>
</dbReference>
<dbReference type="InterPro" id="IPR056332">
    <property type="entry name" value="Beta-prop_BBS7"/>
</dbReference>
<dbReference type="SUPFAM" id="SSF50978">
    <property type="entry name" value="WD40 repeat-like"/>
    <property type="match status" value="1"/>
</dbReference>
<dbReference type="Proteomes" id="UP000887566">
    <property type="component" value="Unplaced"/>
</dbReference>
<keyword evidence="1" id="KW-0175">Coiled coil</keyword>
<organism evidence="5 6">
    <name type="scientific">Plectus sambesii</name>
    <dbReference type="NCBI Taxonomy" id="2011161"/>
    <lineage>
        <taxon>Eukaryota</taxon>
        <taxon>Metazoa</taxon>
        <taxon>Ecdysozoa</taxon>
        <taxon>Nematoda</taxon>
        <taxon>Chromadorea</taxon>
        <taxon>Plectida</taxon>
        <taxon>Plectina</taxon>
        <taxon>Plectoidea</taxon>
        <taxon>Plectidae</taxon>
        <taxon>Plectus</taxon>
    </lineage>
</organism>
<dbReference type="GO" id="GO:0005930">
    <property type="term" value="C:axoneme"/>
    <property type="evidence" value="ECO:0007669"/>
    <property type="project" value="TreeGrafter"/>
</dbReference>
<feature type="transmembrane region" description="Helical" evidence="2">
    <location>
        <begin position="514"/>
        <end position="536"/>
    </location>
</feature>
<dbReference type="Gene3D" id="2.130.10.10">
    <property type="entry name" value="YVTN repeat-like/Quinoprotein amine dehydrogenase"/>
    <property type="match status" value="1"/>
</dbReference>
<evidence type="ECO:0000256" key="1">
    <source>
        <dbReference type="SAM" id="Coils"/>
    </source>
</evidence>
<dbReference type="GO" id="GO:0036064">
    <property type="term" value="C:ciliary basal body"/>
    <property type="evidence" value="ECO:0007669"/>
    <property type="project" value="TreeGrafter"/>
</dbReference>
<dbReference type="AlphaFoldDB" id="A0A914XPM1"/>
<dbReference type="GO" id="GO:0043005">
    <property type="term" value="C:neuron projection"/>
    <property type="evidence" value="ECO:0007669"/>
    <property type="project" value="TreeGrafter"/>
</dbReference>
<dbReference type="Pfam" id="PF23360">
    <property type="entry name" value="BBS7_GAE"/>
    <property type="match status" value="1"/>
</dbReference>
<dbReference type="GO" id="GO:0034464">
    <property type="term" value="C:BBSome"/>
    <property type="evidence" value="ECO:0007669"/>
    <property type="project" value="TreeGrafter"/>
</dbReference>
<dbReference type="GO" id="GO:0060271">
    <property type="term" value="P:cilium assembly"/>
    <property type="evidence" value="ECO:0007669"/>
    <property type="project" value="TreeGrafter"/>
</dbReference>
<evidence type="ECO:0000313" key="6">
    <source>
        <dbReference type="WBParaSite" id="PSAMB.scaffold892size39221.g9437.t1"/>
    </source>
</evidence>
<evidence type="ECO:0000313" key="5">
    <source>
        <dbReference type="Proteomes" id="UP000887566"/>
    </source>
</evidence>
<feature type="coiled-coil region" evidence="1">
    <location>
        <begin position="342"/>
        <end position="376"/>
    </location>
</feature>
<evidence type="ECO:0000256" key="2">
    <source>
        <dbReference type="SAM" id="Phobius"/>
    </source>
</evidence>
<protein>
    <submittedName>
        <fullName evidence="6">Bardet-Biedl syndrome 7</fullName>
    </submittedName>
</protein>
<dbReference type="InterPro" id="IPR056334">
    <property type="entry name" value="BBS7_GAE_dom"/>
</dbReference>
<dbReference type="PANTHER" id="PTHR16074:SF4">
    <property type="entry name" value="BARDET-BIEDL SYNDROME 7 PROTEIN"/>
    <property type="match status" value="1"/>
</dbReference>
<reference evidence="6" key="1">
    <citation type="submission" date="2022-11" db="UniProtKB">
        <authorList>
            <consortium name="WormBaseParasite"/>
        </authorList>
    </citation>
    <scope>IDENTIFICATION</scope>
</reference>
<dbReference type="InterPro" id="IPR015943">
    <property type="entry name" value="WD40/YVTN_repeat-like_dom_sf"/>
</dbReference>
<dbReference type="WBParaSite" id="PSAMB.scaffold892size39221.g9437.t1">
    <property type="protein sequence ID" value="PSAMB.scaffold892size39221.g9437.t1"/>
    <property type="gene ID" value="PSAMB.scaffold892size39221.g9437"/>
</dbReference>
<feature type="domain" description="BBS7 beta-propeller" evidence="4">
    <location>
        <begin position="23"/>
        <end position="326"/>
    </location>
</feature>
<keyword evidence="2" id="KW-0812">Transmembrane</keyword>
<dbReference type="Pfam" id="PF23743">
    <property type="entry name" value="Beta-prop_BBS7"/>
    <property type="match status" value="1"/>
</dbReference>
<feature type="domain" description="BBS7 GAE" evidence="3">
    <location>
        <begin position="386"/>
        <end position="494"/>
    </location>
</feature>
<accession>A0A914XPM1</accession>